<comment type="caution">
    <text evidence="1">The sequence shown here is derived from an EMBL/GenBank/DDBJ whole genome shotgun (WGS) entry which is preliminary data.</text>
</comment>
<accession>A0ACC2P522</accession>
<name>A0ACC2P522_9HYME</name>
<gene>
    <name evidence="1" type="ORF">QAD02_014000</name>
</gene>
<organism evidence="1 2">
    <name type="scientific">Eretmocerus hayati</name>
    <dbReference type="NCBI Taxonomy" id="131215"/>
    <lineage>
        <taxon>Eukaryota</taxon>
        <taxon>Metazoa</taxon>
        <taxon>Ecdysozoa</taxon>
        <taxon>Arthropoda</taxon>
        <taxon>Hexapoda</taxon>
        <taxon>Insecta</taxon>
        <taxon>Pterygota</taxon>
        <taxon>Neoptera</taxon>
        <taxon>Endopterygota</taxon>
        <taxon>Hymenoptera</taxon>
        <taxon>Apocrita</taxon>
        <taxon>Proctotrupomorpha</taxon>
        <taxon>Chalcidoidea</taxon>
        <taxon>Aphelinidae</taxon>
        <taxon>Aphelininae</taxon>
        <taxon>Eretmocerus</taxon>
    </lineage>
</organism>
<dbReference type="EMBL" id="CM056742">
    <property type="protein sequence ID" value="KAJ8678213.1"/>
    <property type="molecule type" value="Genomic_DNA"/>
</dbReference>
<keyword evidence="2" id="KW-1185">Reference proteome</keyword>
<protein>
    <submittedName>
        <fullName evidence="1">Uncharacterized protein</fullName>
    </submittedName>
</protein>
<sequence>MSGQSREPYLFSGKFSDMSRWSKTELEKLKISNTVQNEIEGLILAMMDRGGSSTSLCDDTDHQELGPNVDVEHPATDNNPGSSQCVGQGTETANAAHECASVSSDSDESGHQNRMGEKWYSKNHLISLYNLEPQIPMDIDETNVDDGWPEKVQSRLNGNIADEYDDHSDDEEYFDCEEGDISDGNEGVSLLKADNLEELMNSDGFFD</sequence>
<proteinExistence type="predicted"/>
<evidence type="ECO:0000313" key="2">
    <source>
        <dbReference type="Proteomes" id="UP001239111"/>
    </source>
</evidence>
<evidence type="ECO:0000313" key="1">
    <source>
        <dbReference type="EMBL" id="KAJ8678213.1"/>
    </source>
</evidence>
<reference evidence="1" key="1">
    <citation type="submission" date="2023-04" db="EMBL/GenBank/DDBJ databases">
        <title>A chromosome-level genome assembly of the parasitoid wasp Eretmocerus hayati.</title>
        <authorList>
            <person name="Zhong Y."/>
            <person name="Liu S."/>
            <person name="Liu Y."/>
        </authorList>
    </citation>
    <scope>NUCLEOTIDE SEQUENCE</scope>
    <source>
        <strain evidence="1">ZJU_SS_LIU_2023</strain>
    </source>
</reference>
<dbReference type="Proteomes" id="UP001239111">
    <property type="component" value="Chromosome 2"/>
</dbReference>